<keyword evidence="2" id="KW-1003">Cell membrane</keyword>
<evidence type="ECO:0000256" key="7">
    <source>
        <dbReference type="ARBA" id="ARBA00023065"/>
    </source>
</evidence>
<dbReference type="Proteomes" id="UP001368500">
    <property type="component" value="Unassembled WGS sequence"/>
</dbReference>
<dbReference type="PANTHER" id="PTHR42781">
    <property type="entry name" value="SPERMIDINE/PUTRESCINE IMPORT ATP-BINDING PROTEIN POTA"/>
    <property type="match status" value="1"/>
</dbReference>
<evidence type="ECO:0000256" key="5">
    <source>
        <dbReference type="ARBA" id="ARBA00022840"/>
    </source>
</evidence>
<evidence type="ECO:0000256" key="2">
    <source>
        <dbReference type="ARBA" id="ARBA00022475"/>
    </source>
</evidence>
<dbReference type="EMBL" id="JBBUTF010000011">
    <property type="protein sequence ID" value="MEK8026845.1"/>
    <property type="molecule type" value="Genomic_DNA"/>
</dbReference>
<dbReference type="Pfam" id="PF00005">
    <property type="entry name" value="ABC_tran"/>
    <property type="match status" value="1"/>
</dbReference>
<dbReference type="PANTHER" id="PTHR42781:SF4">
    <property type="entry name" value="SPERMIDINE_PUTRESCINE IMPORT ATP-BINDING PROTEIN POTA"/>
    <property type="match status" value="1"/>
</dbReference>
<dbReference type="CDD" id="cd03259">
    <property type="entry name" value="ABC_Carb_Solutes_like"/>
    <property type="match status" value="1"/>
</dbReference>
<comment type="caution">
    <text evidence="10">The sequence shown here is derived from an EMBL/GenBank/DDBJ whole genome shotgun (WGS) entry which is preliminary data.</text>
</comment>
<evidence type="ECO:0000313" key="10">
    <source>
        <dbReference type="EMBL" id="MEK8026845.1"/>
    </source>
</evidence>
<dbReference type="GO" id="GO:0005524">
    <property type="term" value="F:ATP binding"/>
    <property type="evidence" value="ECO:0007669"/>
    <property type="project" value="UniProtKB-KW"/>
</dbReference>
<keyword evidence="4" id="KW-0547">Nucleotide-binding</keyword>
<sequence length="214" mass="23858">MLELRQIRHRYRHQSLLDDVSLSVTPGQTVALLGASGSGKSTLLRIAAGLETPDAGQVHWDGADITRLPPERRHFALMFQDFALFPHLDLRDNVAFGLVEQGIRRAEARAQAEALLSRFGLGGRARERTTHLSGGEQQRVALARALITRPRALLLDEPFSALDAELRTQLQREFSTRIREAGMAAVLVTHDEAEARAMAERGWRLEGGRLRALW</sequence>
<evidence type="ECO:0000256" key="6">
    <source>
        <dbReference type="ARBA" id="ARBA00023004"/>
    </source>
</evidence>
<name>A0ABU9BAB4_9BURK</name>
<keyword evidence="5 10" id="KW-0067">ATP-binding</keyword>
<dbReference type="InterPro" id="IPR003593">
    <property type="entry name" value="AAA+_ATPase"/>
</dbReference>
<dbReference type="PROSITE" id="PS00211">
    <property type="entry name" value="ABC_TRANSPORTER_1"/>
    <property type="match status" value="1"/>
</dbReference>
<protein>
    <submittedName>
        <fullName evidence="10">ABC transporter ATP-binding protein</fullName>
    </submittedName>
</protein>
<evidence type="ECO:0000256" key="4">
    <source>
        <dbReference type="ARBA" id="ARBA00022741"/>
    </source>
</evidence>
<dbReference type="InterPro" id="IPR027417">
    <property type="entry name" value="P-loop_NTPase"/>
</dbReference>
<evidence type="ECO:0000256" key="1">
    <source>
        <dbReference type="ARBA" id="ARBA00022448"/>
    </source>
</evidence>
<keyword evidence="3" id="KW-0410">Iron transport</keyword>
<keyword evidence="11" id="KW-1185">Reference proteome</keyword>
<dbReference type="InterPro" id="IPR015853">
    <property type="entry name" value="ABC_transpr_FbpC"/>
</dbReference>
<dbReference type="PROSITE" id="PS50893">
    <property type="entry name" value="ABC_TRANSPORTER_2"/>
    <property type="match status" value="1"/>
</dbReference>
<keyword evidence="6" id="KW-0408">Iron</keyword>
<accession>A0ABU9BAB4</accession>
<evidence type="ECO:0000259" key="9">
    <source>
        <dbReference type="PROSITE" id="PS50893"/>
    </source>
</evidence>
<evidence type="ECO:0000256" key="8">
    <source>
        <dbReference type="ARBA" id="ARBA00023136"/>
    </source>
</evidence>
<keyword evidence="8" id="KW-0472">Membrane</keyword>
<dbReference type="SUPFAM" id="SSF52540">
    <property type="entry name" value="P-loop containing nucleoside triphosphate hydrolases"/>
    <property type="match status" value="1"/>
</dbReference>
<dbReference type="InterPro" id="IPR050093">
    <property type="entry name" value="ABC_SmlMolc_Importer"/>
</dbReference>
<keyword evidence="7" id="KW-0406">Ion transport</keyword>
<dbReference type="RefSeq" id="WP_341374630.1">
    <property type="nucleotide sequence ID" value="NZ_JBBUTF010000011.1"/>
</dbReference>
<dbReference type="InterPro" id="IPR003439">
    <property type="entry name" value="ABC_transporter-like_ATP-bd"/>
</dbReference>
<dbReference type="Gene3D" id="3.40.50.300">
    <property type="entry name" value="P-loop containing nucleotide triphosphate hydrolases"/>
    <property type="match status" value="1"/>
</dbReference>
<reference evidence="10 11" key="1">
    <citation type="submission" date="2024-04" db="EMBL/GenBank/DDBJ databases">
        <title>Novel species of the genus Ideonella isolated from streams.</title>
        <authorList>
            <person name="Lu H."/>
        </authorList>
    </citation>
    <scope>NUCLEOTIDE SEQUENCE [LARGE SCALE GENOMIC DNA]</scope>
    <source>
        <strain evidence="10 11">BYS139W</strain>
    </source>
</reference>
<gene>
    <name evidence="10" type="ORF">AACH11_12815</name>
</gene>
<evidence type="ECO:0000256" key="3">
    <source>
        <dbReference type="ARBA" id="ARBA00022496"/>
    </source>
</evidence>
<dbReference type="SMART" id="SM00382">
    <property type="entry name" value="AAA"/>
    <property type="match status" value="1"/>
</dbReference>
<keyword evidence="1" id="KW-0813">Transport</keyword>
<proteinExistence type="predicted"/>
<organism evidence="10 11">
    <name type="scientific">Pseudaquabacterium rugosum</name>
    <dbReference type="NCBI Taxonomy" id="2984194"/>
    <lineage>
        <taxon>Bacteria</taxon>
        <taxon>Pseudomonadati</taxon>
        <taxon>Pseudomonadota</taxon>
        <taxon>Betaproteobacteria</taxon>
        <taxon>Burkholderiales</taxon>
        <taxon>Sphaerotilaceae</taxon>
        <taxon>Pseudaquabacterium</taxon>
    </lineage>
</organism>
<evidence type="ECO:0000313" key="11">
    <source>
        <dbReference type="Proteomes" id="UP001368500"/>
    </source>
</evidence>
<dbReference type="InterPro" id="IPR017871">
    <property type="entry name" value="ABC_transporter-like_CS"/>
</dbReference>
<feature type="domain" description="ABC transporter" evidence="9">
    <location>
        <begin position="2"/>
        <end position="213"/>
    </location>
</feature>